<evidence type="ECO:0000313" key="1">
    <source>
        <dbReference type="Proteomes" id="UP000887565"/>
    </source>
</evidence>
<dbReference type="Gene3D" id="3.30.70.270">
    <property type="match status" value="1"/>
</dbReference>
<dbReference type="InterPro" id="IPR043128">
    <property type="entry name" value="Rev_trsase/Diguanyl_cyclase"/>
</dbReference>
<protein>
    <submittedName>
        <fullName evidence="2">Reverse transcriptase/retrotransposon-derived protein RNase H-like domain-containing protein</fullName>
    </submittedName>
</protein>
<dbReference type="InterPro" id="IPR050951">
    <property type="entry name" value="Retrovirus_Pol_polyprotein"/>
</dbReference>
<sequence>MQSFLSLVQWCKQFIPKLATLSSPLYRVLRKGAQYIVNKELKADFEGIKTALTSSLFLCYLVYHGKAQFVIQTDASKGNTCAHFLSRKDDCEKPLILSTEDLTTKILQKNFCPAGALLDADLTVLYILPAAALPSKEIEVDVKAITRAMTKKPISQPTLLDHMLLAADYAPPPVEAITIASHAEVKQAQAADPAIT</sequence>
<dbReference type="PANTHER" id="PTHR37984:SF5">
    <property type="entry name" value="PROTEIN NYNRIN-LIKE"/>
    <property type="match status" value="1"/>
</dbReference>
<reference evidence="2" key="1">
    <citation type="submission" date="2022-11" db="UniProtKB">
        <authorList>
            <consortium name="WormBaseParasite"/>
        </authorList>
    </citation>
    <scope>IDENTIFICATION</scope>
</reference>
<dbReference type="SUPFAM" id="SSF56672">
    <property type="entry name" value="DNA/RNA polymerases"/>
    <property type="match status" value="1"/>
</dbReference>
<keyword evidence="1" id="KW-1185">Reference proteome</keyword>
<name>A0A915HZU5_ROMCU</name>
<dbReference type="Proteomes" id="UP000887565">
    <property type="component" value="Unplaced"/>
</dbReference>
<proteinExistence type="predicted"/>
<dbReference type="WBParaSite" id="nRc.2.0.1.t06964-RA">
    <property type="protein sequence ID" value="nRc.2.0.1.t06964-RA"/>
    <property type="gene ID" value="nRc.2.0.1.g06964"/>
</dbReference>
<dbReference type="InterPro" id="IPR043502">
    <property type="entry name" value="DNA/RNA_pol_sf"/>
</dbReference>
<evidence type="ECO:0000313" key="2">
    <source>
        <dbReference type="WBParaSite" id="nRc.2.0.1.t06964-RA"/>
    </source>
</evidence>
<organism evidence="1 2">
    <name type="scientific">Romanomermis culicivorax</name>
    <name type="common">Nematode worm</name>
    <dbReference type="NCBI Taxonomy" id="13658"/>
    <lineage>
        <taxon>Eukaryota</taxon>
        <taxon>Metazoa</taxon>
        <taxon>Ecdysozoa</taxon>
        <taxon>Nematoda</taxon>
        <taxon>Enoplea</taxon>
        <taxon>Dorylaimia</taxon>
        <taxon>Mermithida</taxon>
        <taxon>Mermithoidea</taxon>
        <taxon>Mermithidae</taxon>
        <taxon>Romanomermis</taxon>
    </lineage>
</organism>
<dbReference type="AlphaFoldDB" id="A0A915HZU5"/>
<dbReference type="PANTHER" id="PTHR37984">
    <property type="entry name" value="PROTEIN CBG26694"/>
    <property type="match status" value="1"/>
</dbReference>
<accession>A0A915HZU5</accession>